<dbReference type="STRING" id="1851148.SMSP2_01922"/>
<reference evidence="2" key="1">
    <citation type="submission" date="2017-02" db="EMBL/GenBank/DDBJ databases">
        <title>Comparative genomics and description of representatives of a novel lineage of planctomycetes thriving in anoxic sediments.</title>
        <authorList>
            <person name="Spring S."/>
            <person name="Bunk B."/>
            <person name="Sproer C."/>
        </authorList>
    </citation>
    <scope>NUCLEOTIDE SEQUENCE [LARGE SCALE GENOMIC DNA]</scope>
    <source>
        <strain evidence="2">SM-Chi-D1</strain>
    </source>
</reference>
<dbReference type="InterPro" id="IPR021345">
    <property type="entry name" value="DUF2961"/>
</dbReference>
<dbReference type="Gene3D" id="2.60.120.260">
    <property type="entry name" value="Galactose-binding domain-like"/>
    <property type="match status" value="1"/>
</dbReference>
<proteinExistence type="predicted"/>
<evidence type="ECO:0000313" key="2">
    <source>
        <dbReference type="Proteomes" id="UP000188181"/>
    </source>
</evidence>
<name>A0A1Q2MGW0_9BACT</name>
<organism evidence="1 2">
    <name type="scientific">Limihaloglobus sulfuriphilus</name>
    <dbReference type="NCBI Taxonomy" id="1851148"/>
    <lineage>
        <taxon>Bacteria</taxon>
        <taxon>Pseudomonadati</taxon>
        <taxon>Planctomycetota</taxon>
        <taxon>Phycisphaerae</taxon>
        <taxon>Sedimentisphaerales</taxon>
        <taxon>Sedimentisphaeraceae</taxon>
        <taxon>Limihaloglobus</taxon>
    </lineage>
</organism>
<dbReference type="OrthoDB" id="2518538at2"/>
<sequence length="503" mass="56530">MFSRSFLITAAFLACLIIGFSGCMRIDSSHTVMPESGSLSSLAAVIPGRTYRSSSSAAEWRNTNEDARVIEPGQTLEIANLQGPGVINHIWSTMVIGELFHPRLLVIRMYWDGSQHPSVECPLGDFFGVGFGLERDLHSKPINVGSHGRARNCYWKMPFRESARITITNEGRKAISPFFWYVDWQQVPSLPDNAAYFHAMYRQEHPARPGNYVVADIEGEGQYVGTLLNIHQKQGSWWGEGDDFFFIDGEKEPSLRGTGSEDYLCDAWGVRLSSYPEYGTSVFEYNAPDSRTSSYRWHISDPVSFDKSLRFEIEHKGVVFDEKGELITHFGERDDDFSSVAFWYQRQIHKPFPPLPPAYDRIRHDPDNVIEAESLLENITVRGGKAQIQYGPWSGARQVRSDTAEPGQELELEFEVEKAGLYTLSFYLTKATNYGIYTAYVNGNAAGKPMDLYTESFHTRGFILPNQNLAAGKNKLTLRNTGKNGASTGYGIGIDCIVAEKKQ</sequence>
<dbReference type="InterPro" id="IPR008979">
    <property type="entry name" value="Galactose-bd-like_sf"/>
</dbReference>
<dbReference type="Gene3D" id="2.60.120.1390">
    <property type="match status" value="2"/>
</dbReference>
<evidence type="ECO:0000313" key="1">
    <source>
        <dbReference type="EMBL" id="AQQ71547.1"/>
    </source>
</evidence>
<protein>
    <recommendedName>
        <fullName evidence="3">DUF2961 domain-containing protein</fullName>
    </recommendedName>
</protein>
<evidence type="ECO:0008006" key="3">
    <source>
        <dbReference type="Google" id="ProtNLM"/>
    </source>
</evidence>
<dbReference type="SUPFAM" id="SSF49785">
    <property type="entry name" value="Galactose-binding domain-like"/>
    <property type="match status" value="1"/>
</dbReference>
<dbReference type="AlphaFoldDB" id="A0A1Q2MGW0"/>
<gene>
    <name evidence="1" type="ORF">SMSP2_01922</name>
</gene>
<keyword evidence="2" id="KW-1185">Reference proteome</keyword>
<dbReference type="KEGG" id="pbas:SMSP2_01922"/>
<dbReference type="EMBL" id="CP019646">
    <property type="protein sequence ID" value="AQQ71547.1"/>
    <property type="molecule type" value="Genomic_DNA"/>
</dbReference>
<dbReference type="Proteomes" id="UP000188181">
    <property type="component" value="Chromosome"/>
</dbReference>
<accession>A0A1Q2MGW0</accession>
<dbReference type="Pfam" id="PF11175">
    <property type="entry name" value="DUF2961"/>
    <property type="match status" value="1"/>
</dbReference>
<dbReference type="PROSITE" id="PS51257">
    <property type="entry name" value="PROKAR_LIPOPROTEIN"/>
    <property type="match status" value="1"/>
</dbReference>